<dbReference type="InterPro" id="IPR000003">
    <property type="entry name" value="Retinoid-X_rcpt/HNF4"/>
</dbReference>
<keyword evidence="2 10" id="KW-0479">Metal-binding</keyword>
<dbReference type="GO" id="GO:0000978">
    <property type="term" value="F:RNA polymerase II cis-regulatory region sequence-specific DNA binding"/>
    <property type="evidence" value="ECO:0007669"/>
    <property type="project" value="InterPro"/>
</dbReference>
<keyword evidence="8 10" id="KW-0675">Receptor</keyword>
<dbReference type="PRINTS" id="PR00398">
    <property type="entry name" value="STRDHORMONER"/>
</dbReference>
<dbReference type="Pfam" id="PF00104">
    <property type="entry name" value="Hormone_recep"/>
    <property type="match status" value="1"/>
</dbReference>
<evidence type="ECO:0000256" key="8">
    <source>
        <dbReference type="ARBA" id="ARBA00023170"/>
    </source>
</evidence>
<keyword evidence="5 10" id="KW-0805">Transcription regulation</keyword>
<dbReference type="GO" id="GO:0003707">
    <property type="term" value="F:nuclear steroid receptor activity"/>
    <property type="evidence" value="ECO:0007669"/>
    <property type="project" value="InterPro"/>
</dbReference>
<evidence type="ECO:0000256" key="9">
    <source>
        <dbReference type="ARBA" id="ARBA00023242"/>
    </source>
</evidence>
<feature type="domain" description="NR LBD" evidence="13">
    <location>
        <begin position="173"/>
        <end position="439"/>
    </location>
</feature>
<sequence length="630" mass="71332">MASSVRRTVGNGDISEPVTIIKCEIDDQNSGLHNGIDDASTTIALGINSMTNNTFVNNTETLDCVVCGDRATGKHYGAISCDGCKGFFRRSVRKNPVYECRHQNNCTIDKDKRNQCRHCRWKKCIRMGMKKDAVQKERDRLGRPRGHNYNYGMANVKTKSHLTGDLDEDEDDDDDLSVTALLKAEKTAQEYIGRQIQLDKQPSDNERVQATLETIGISMNYQLRSLIEWAKGLKGFVELSDNDKIALLRGHTGENLILGVACRSLNCDDYLLLGNHYVIPRNASDPGLCRASGLNYLIMIKLHFYVVIQEKISFWVNASDPGLCRASGRILDEIVKPLKENRLDEKEYACLKAIVFFDNDNKSLSDPMRVKELRRRIQVNLETYINQQRPLMRGRFGELLLLLPPLQNIARLMVDLVARYNQDTKQVDDLINEMLLISKENDLDSNASSIDTDMEDNTSQDTQQYDHLSSATPVSNSVLMVPRTIDDELNDVSLNENDDYLTTNLSHIRLLHPNINTDPNLNHHNTTIGDNNRISTNINQYQHEQVLNYFPPISNERFKLTKSKSTTTTTSLPSNPTGDTTYDPNSDMNFLYDLDTTPAITSTASTNRRLVHSQSNQIVNNLFDDNNWNA</sequence>
<keyword evidence="3 10" id="KW-0863">Zinc-finger</keyword>
<protein>
    <submittedName>
        <fullName evidence="14">Uncharacterized protein</fullName>
    </submittedName>
</protein>
<dbReference type="GO" id="GO:0008270">
    <property type="term" value="F:zinc ion binding"/>
    <property type="evidence" value="ECO:0007669"/>
    <property type="project" value="UniProtKB-KW"/>
</dbReference>
<dbReference type="InterPro" id="IPR001723">
    <property type="entry name" value="Nuclear_hrmn_rcpt"/>
</dbReference>
<dbReference type="GO" id="GO:0005634">
    <property type="term" value="C:nucleus"/>
    <property type="evidence" value="ECO:0007669"/>
    <property type="project" value="UniProtKB-SubCell"/>
</dbReference>
<dbReference type="PRINTS" id="PR00545">
    <property type="entry name" value="RETINOIDXR"/>
</dbReference>
<keyword evidence="4 10" id="KW-0862">Zinc</keyword>
<feature type="compositionally biased region" description="Polar residues" evidence="11">
    <location>
        <begin position="573"/>
        <end position="584"/>
    </location>
</feature>
<dbReference type="CDD" id="cd06960">
    <property type="entry name" value="NR_DBD_HNF4A"/>
    <property type="match status" value="1"/>
</dbReference>
<dbReference type="PANTHER" id="PTHR24083">
    <property type="entry name" value="NUCLEAR HORMONE RECEPTOR"/>
    <property type="match status" value="1"/>
</dbReference>
<organism evidence="14 15">
    <name type="scientific">Adineta steineri</name>
    <dbReference type="NCBI Taxonomy" id="433720"/>
    <lineage>
        <taxon>Eukaryota</taxon>
        <taxon>Metazoa</taxon>
        <taxon>Spiralia</taxon>
        <taxon>Gnathifera</taxon>
        <taxon>Rotifera</taxon>
        <taxon>Eurotatoria</taxon>
        <taxon>Bdelloidea</taxon>
        <taxon>Adinetida</taxon>
        <taxon>Adinetidae</taxon>
        <taxon>Adineta</taxon>
    </lineage>
</organism>
<evidence type="ECO:0000256" key="7">
    <source>
        <dbReference type="ARBA" id="ARBA00023163"/>
    </source>
</evidence>
<evidence type="ECO:0000256" key="10">
    <source>
        <dbReference type="RuleBase" id="RU004334"/>
    </source>
</evidence>
<dbReference type="FunFam" id="3.30.50.10:FF:000006">
    <property type="entry name" value="Nuclear receptor subfamily 5 group A member"/>
    <property type="match status" value="1"/>
</dbReference>
<name>A0A814KH75_9BILA</name>
<dbReference type="InterPro" id="IPR001628">
    <property type="entry name" value="Znf_hrmn_rcpt"/>
</dbReference>
<keyword evidence="6 10" id="KW-0238">DNA-binding</keyword>
<feature type="compositionally biased region" description="Low complexity" evidence="11">
    <location>
        <begin position="563"/>
        <end position="572"/>
    </location>
</feature>
<feature type="region of interest" description="Disordered" evidence="11">
    <location>
        <begin position="562"/>
        <end position="584"/>
    </location>
</feature>
<gene>
    <name evidence="14" type="ORF">IZO911_LOCUS20408</name>
</gene>
<proteinExistence type="inferred from homology"/>
<dbReference type="InterPro" id="IPR000536">
    <property type="entry name" value="Nucl_hrmn_rcpt_lig-bd"/>
</dbReference>
<evidence type="ECO:0000256" key="5">
    <source>
        <dbReference type="ARBA" id="ARBA00023015"/>
    </source>
</evidence>
<feature type="domain" description="Nuclear receptor" evidence="12">
    <location>
        <begin position="61"/>
        <end position="136"/>
    </location>
</feature>
<evidence type="ECO:0000256" key="2">
    <source>
        <dbReference type="ARBA" id="ARBA00022723"/>
    </source>
</evidence>
<evidence type="ECO:0000256" key="1">
    <source>
        <dbReference type="ARBA" id="ARBA00004123"/>
    </source>
</evidence>
<dbReference type="SMART" id="SM00399">
    <property type="entry name" value="ZnF_C4"/>
    <property type="match status" value="1"/>
</dbReference>
<evidence type="ECO:0000256" key="3">
    <source>
        <dbReference type="ARBA" id="ARBA00022771"/>
    </source>
</evidence>
<dbReference type="SMART" id="SM00430">
    <property type="entry name" value="HOLI"/>
    <property type="match status" value="1"/>
</dbReference>
<evidence type="ECO:0000256" key="6">
    <source>
        <dbReference type="ARBA" id="ARBA00023125"/>
    </source>
</evidence>
<dbReference type="SUPFAM" id="SSF57716">
    <property type="entry name" value="Glucocorticoid receptor-like (DNA-binding domain)"/>
    <property type="match status" value="1"/>
</dbReference>
<dbReference type="PROSITE" id="PS00031">
    <property type="entry name" value="NUCLEAR_REC_DBD_1"/>
    <property type="match status" value="1"/>
</dbReference>
<dbReference type="AlphaFoldDB" id="A0A814KH75"/>
<dbReference type="Gene3D" id="3.30.50.10">
    <property type="entry name" value="Erythroid Transcription Factor GATA-1, subunit A"/>
    <property type="match status" value="1"/>
</dbReference>
<comment type="similarity">
    <text evidence="10">Belongs to the nuclear hormone receptor family.</text>
</comment>
<accession>A0A814KH75</accession>
<dbReference type="PRINTS" id="PR00047">
    <property type="entry name" value="STROIDFINGER"/>
</dbReference>
<comment type="caution">
    <text evidence="14">The sequence shown here is derived from an EMBL/GenBank/DDBJ whole genome shotgun (WGS) entry which is preliminary data.</text>
</comment>
<dbReference type="EMBL" id="CAJNOE010000212">
    <property type="protein sequence ID" value="CAF1052419.1"/>
    <property type="molecule type" value="Genomic_DNA"/>
</dbReference>
<dbReference type="SUPFAM" id="SSF48508">
    <property type="entry name" value="Nuclear receptor ligand-binding domain"/>
    <property type="match status" value="1"/>
</dbReference>
<evidence type="ECO:0000313" key="14">
    <source>
        <dbReference type="EMBL" id="CAF1052419.1"/>
    </source>
</evidence>
<dbReference type="Pfam" id="PF00105">
    <property type="entry name" value="zf-C4"/>
    <property type="match status" value="1"/>
</dbReference>
<evidence type="ECO:0000256" key="4">
    <source>
        <dbReference type="ARBA" id="ARBA00022833"/>
    </source>
</evidence>
<dbReference type="InterPro" id="IPR050274">
    <property type="entry name" value="Nuclear_hormone_rcpt_NR2"/>
</dbReference>
<evidence type="ECO:0000256" key="11">
    <source>
        <dbReference type="SAM" id="MobiDB-lite"/>
    </source>
</evidence>
<dbReference type="InterPro" id="IPR049636">
    <property type="entry name" value="HNF4-like_DBD"/>
</dbReference>
<dbReference type="Proteomes" id="UP000663860">
    <property type="component" value="Unassembled WGS sequence"/>
</dbReference>
<evidence type="ECO:0000313" key="15">
    <source>
        <dbReference type="Proteomes" id="UP000663860"/>
    </source>
</evidence>
<comment type="subcellular location">
    <subcellularLocation>
        <location evidence="1 10">Nucleus</location>
    </subcellularLocation>
</comment>
<keyword evidence="7 10" id="KW-0804">Transcription</keyword>
<evidence type="ECO:0000259" key="13">
    <source>
        <dbReference type="PROSITE" id="PS51843"/>
    </source>
</evidence>
<dbReference type="PROSITE" id="PS51030">
    <property type="entry name" value="NUCLEAR_REC_DBD_2"/>
    <property type="match status" value="1"/>
</dbReference>
<evidence type="ECO:0000259" key="12">
    <source>
        <dbReference type="PROSITE" id="PS51030"/>
    </source>
</evidence>
<dbReference type="Gene3D" id="1.10.565.10">
    <property type="entry name" value="Retinoid X Receptor"/>
    <property type="match status" value="1"/>
</dbReference>
<reference evidence="14" key="1">
    <citation type="submission" date="2021-02" db="EMBL/GenBank/DDBJ databases">
        <authorList>
            <person name="Nowell W R."/>
        </authorList>
    </citation>
    <scope>NUCLEOTIDE SEQUENCE</scope>
</reference>
<dbReference type="PROSITE" id="PS51843">
    <property type="entry name" value="NR_LBD"/>
    <property type="match status" value="1"/>
</dbReference>
<dbReference type="InterPro" id="IPR013088">
    <property type="entry name" value="Znf_NHR/GATA"/>
</dbReference>
<keyword evidence="9 10" id="KW-0539">Nucleus</keyword>
<dbReference type="InterPro" id="IPR035500">
    <property type="entry name" value="NHR-like_dom_sf"/>
</dbReference>